<dbReference type="EMBL" id="KN823151">
    <property type="protein sequence ID" value="KIO21044.1"/>
    <property type="molecule type" value="Genomic_DNA"/>
</dbReference>
<organism evidence="2 3">
    <name type="scientific">Tulasnella calospora MUT 4182</name>
    <dbReference type="NCBI Taxonomy" id="1051891"/>
    <lineage>
        <taxon>Eukaryota</taxon>
        <taxon>Fungi</taxon>
        <taxon>Dikarya</taxon>
        <taxon>Basidiomycota</taxon>
        <taxon>Agaricomycotina</taxon>
        <taxon>Agaricomycetes</taxon>
        <taxon>Cantharellales</taxon>
        <taxon>Tulasnellaceae</taxon>
        <taxon>Tulasnella</taxon>
    </lineage>
</organism>
<name>A0A0C3QAB3_9AGAM</name>
<keyword evidence="3" id="KW-1185">Reference proteome</keyword>
<feature type="region of interest" description="Disordered" evidence="1">
    <location>
        <begin position="65"/>
        <end position="156"/>
    </location>
</feature>
<dbReference type="Proteomes" id="UP000054248">
    <property type="component" value="Unassembled WGS sequence"/>
</dbReference>
<reference evidence="3" key="2">
    <citation type="submission" date="2015-01" db="EMBL/GenBank/DDBJ databases">
        <title>Evolutionary Origins and Diversification of the Mycorrhizal Mutualists.</title>
        <authorList>
            <consortium name="DOE Joint Genome Institute"/>
            <consortium name="Mycorrhizal Genomics Consortium"/>
            <person name="Kohler A."/>
            <person name="Kuo A."/>
            <person name="Nagy L.G."/>
            <person name="Floudas D."/>
            <person name="Copeland A."/>
            <person name="Barry K.W."/>
            <person name="Cichocki N."/>
            <person name="Veneault-Fourrey C."/>
            <person name="LaButti K."/>
            <person name="Lindquist E.A."/>
            <person name="Lipzen A."/>
            <person name="Lundell T."/>
            <person name="Morin E."/>
            <person name="Murat C."/>
            <person name="Riley R."/>
            <person name="Ohm R."/>
            <person name="Sun H."/>
            <person name="Tunlid A."/>
            <person name="Henrissat B."/>
            <person name="Grigoriev I.V."/>
            <person name="Hibbett D.S."/>
            <person name="Martin F."/>
        </authorList>
    </citation>
    <scope>NUCLEOTIDE SEQUENCE [LARGE SCALE GENOMIC DNA]</scope>
    <source>
        <strain evidence="3">MUT 4182</strain>
    </source>
</reference>
<sequence length="225" mass="25309">MLRWDCSRATTRSRRALRMRWTNHQRLFMGSVPLGWLSQRRSCWRGGRRRWQDVGTSTVPVIVLTPSTSRPSIPEGQHSSIRGASTPLDVQAGSVPSKSPARPTSSVKGDAVVHVRPSHLGQSVATAEDVDEGVSARRKPSSSEPEDETSMSFGRGSQLFSNASERELFWVDVEGGTFSFQDLVQQRQGTWKAVRRLGEREVVRERESRSTCWRIRTSLRVSSWS</sequence>
<protein>
    <submittedName>
        <fullName evidence="2">Uncharacterized protein</fullName>
    </submittedName>
</protein>
<accession>A0A0C3QAB3</accession>
<dbReference type="HOGENOM" id="CLU_1230695_0_0_1"/>
<evidence type="ECO:0000313" key="3">
    <source>
        <dbReference type="Proteomes" id="UP000054248"/>
    </source>
</evidence>
<evidence type="ECO:0000256" key="1">
    <source>
        <dbReference type="SAM" id="MobiDB-lite"/>
    </source>
</evidence>
<reference evidence="2 3" key="1">
    <citation type="submission" date="2014-04" db="EMBL/GenBank/DDBJ databases">
        <authorList>
            <consortium name="DOE Joint Genome Institute"/>
            <person name="Kuo A."/>
            <person name="Girlanda M."/>
            <person name="Perotto S."/>
            <person name="Kohler A."/>
            <person name="Nagy L.G."/>
            <person name="Floudas D."/>
            <person name="Copeland A."/>
            <person name="Barry K.W."/>
            <person name="Cichocki N."/>
            <person name="Veneault-Fourrey C."/>
            <person name="LaButti K."/>
            <person name="Lindquist E.A."/>
            <person name="Lipzen A."/>
            <person name="Lundell T."/>
            <person name="Morin E."/>
            <person name="Murat C."/>
            <person name="Sun H."/>
            <person name="Tunlid A."/>
            <person name="Henrissat B."/>
            <person name="Grigoriev I.V."/>
            <person name="Hibbett D.S."/>
            <person name="Martin F."/>
            <person name="Nordberg H.P."/>
            <person name="Cantor M.N."/>
            <person name="Hua S.X."/>
        </authorList>
    </citation>
    <scope>NUCLEOTIDE SEQUENCE [LARGE SCALE GENOMIC DNA]</scope>
    <source>
        <strain evidence="2 3">MUT 4182</strain>
    </source>
</reference>
<feature type="compositionally biased region" description="Polar residues" evidence="1">
    <location>
        <begin position="65"/>
        <end position="83"/>
    </location>
</feature>
<feature type="compositionally biased region" description="Polar residues" evidence="1">
    <location>
        <begin position="94"/>
        <end position="107"/>
    </location>
</feature>
<dbReference type="AlphaFoldDB" id="A0A0C3QAB3"/>
<evidence type="ECO:0000313" key="2">
    <source>
        <dbReference type="EMBL" id="KIO21044.1"/>
    </source>
</evidence>
<gene>
    <name evidence="2" type="ORF">M407DRAFT_131622</name>
</gene>
<proteinExistence type="predicted"/>